<keyword evidence="2" id="KW-0732">Signal</keyword>
<name>A0ABW8GS01_9PROT</name>
<organism evidence="4 5">
    <name type="scientific">Methylobacillus methanolivorans</name>
    <dbReference type="NCBI Taxonomy" id="1848927"/>
    <lineage>
        <taxon>Bacteria</taxon>
        <taxon>Pseudomonadati</taxon>
        <taxon>Pseudomonadota</taxon>
        <taxon>Betaproteobacteria</taxon>
        <taxon>Nitrosomonadales</taxon>
        <taxon>Methylophilaceae</taxon>
        <taxon>Methylobacillus</taxon>
    </lineage>
</organism>
<reference evidence="4 5" key="1">
    <citation type="submission" date="2024-11" db="EMBL/GenBank/DDBJ databases">
        <authorList>
            <person name="Kaparullina E.N."/>
            <person name="Delegan Y.A."/>
            <person name="Doronina N.V."/>
        </authorList>
    </citation>
    <scope>NUCLEOTIDE SEQUENCE [LARGE SCALE GENOMIC DNA]</scope>
    <source>
        <strain evidence="4 5">7sh_L</strain>
    </source>
</reference>
<sequence>MIRRLRLPASIISCVLLGLAANTWAAAESKPPSGKIMKWVDEQGVTHYGDTLPLQYSGKTNSINAHGLPQTETSNPSPGNSESGKESEQAKRDRTLLAVYSSEQEIDLARDRNLQMDQVMLEGLEQRKLSALSRVQDLKKEEAGYLKRSKAVPEELRKDLKFATQDIGKIDEQISERKQHMDTMRLRFENDKKRFIELKTGVPASENTSPAR</sequence>
<dbReference type="InterPro" id="IPR025392">
    <property type="entry name" value="DUF4124"/>
</dbReference>
<feature type="region of interest" description="Disordered" evidence="1">
    <location>
        <begin position="59"/>
        <end position="92"/>
    </location>
</feature>
<accession>A0ABW8GS01</accession>
<feature type="domain" description="DUF4124" evidence="3">
    <location>
        <begin position="35"/>
        <end position="62"/>
    </location>
</feature>
<comment type="caution">
    <text evidence="4">The sequence shown here is derived from an EMBL/GenBank/DDBJ whole genome shotgun (WGS) entry which is preliminary data.</text>
</comment>
<dbReference type="RefSeq" id="WP_400882800.1">
    <property type="nucleotide sequence ID" value="NZ_JBIWXY010000002.1"/>
</dbReference>
<gene>
    <name evidence="4" type="ORF">ACIKP9_11270</name>
</gene>
<evidence type="ECO:0000256" key="2">
    <source>
        <dbReference type="SAM" id="SignalP"/>
    </source>
</evidence>
<evidence type="ECO:0000259" key="3">
    <source>
        <dbReference type="Pfam" id="PF13511"/>
    </source>
</evidence>
<feature type="compositionally biased region" description="Polar residues" evidence="1">
    <location>
        <begin position="59"/>
        <end position="82"/>
    </location>
</feature>
<feature type="compositionally biased region" description="Basic and acidic residues" evidence="1">
    <location>
        <begin position="83"/>
        <end position="92"/>
    </location>
</feature>
<feature type="signal peptide" evidence="2">
    <location>
        <begin position="1"/>
        <end position="25"/>
    </location>
</feature>
<dbReference type="Pfam" id="PF13511">
    <property type="entry name" value="DUF4124"/>
    <property type="match status" value="1"/>
</dbReference>
<evidence type="ECO:0000256" key="1">
    <source>
        <dbReference type="SAM" id="MobiDB-lite"/>
    </source>
</evidence>
<evidence type="ECO:0000313" key="5">
    <source>
        <dbReference type="Proteomes" id="UP001617669"/>
    </source>
</evidence>
<proteinExistence type="predicted"/>
<protein>
    <submittedName>
        <fullName evidence="4">DUF4124 domain-containing protein</fullName>
    </submittedName>
</protein>
<dbReference type="Proteomes" id="UP001617669">
    <property type="component" value="Unassembled WGS sequence"/>
</dbReference>
<keyword evidence="5" id="KW-1185">Reference proteome</keyword>
<dbReference type="EMBL" id="JBIWXY010000002">
    <property type="protein sequence ID" value="MFJ5446810.1"/>
    <property type="molecule type" value="Genomic_DNA"/>
</dbReference>
<evidence type="ECO:0000313" key="4">
    <source>
        <dbReference type="EMBL" id="MFJ5446810.1"/>
    </source>
</evidence>
<feature type="chain" id="PRO_5046127597" evidence="2">
    <location>
        <begin position="26"/>
        <end position="212"/>
    </location>
</feature>